<feature type="transmembrane region" description="Helical" evidence="1">
    <location>
        <begin position="12"/>
        <end position="33"/>
    </location>
</feature>
<dbReference type="EMBL" id="JAOXHJ010000001">
    <property type="protein sequence ID" value="MCV3753815.1"/>
    <property type="molecule type" value="Genomic_DNA"/>
</dbReference>
<evidence type="ECO:0000256" key="1">
    <source>
        <dbReference type="SAM" id="Phobius"/>
    </source>
</evidence>
<evidence type="ECO:0000313" key="2">
    <source>
        <dbReference type="EMBL" id="MCV3753815.1"/>
    </source>
</evidence>
<dbReference type="RefSeq" id="WP_263817618.1">
    <property type="nucleotide sequence ID" value="NZ_JAOXHJ010000001.1"/>
</dbReference>
<keyword evidence="1" id="KW-1133">Transmembrane helix</keyword>
<proteinExistence type="predicted"/>
<name>A0ABT3BNI2_9BACT</name>
<keyword evidence="3" id="KW-1185">Reference proteome</keyword>
<organism evidence="2 3">
    <name type="scientific">Ureaplasma zalophigenitalium</name>
    <dbReference type="NCBI Taxonomy" id="907723"/>
    <lineage>
        <taxon>Bacteria</taxon>
        <taxon>Bacillati</taxon>
        <taxon>Mycoplasmatota</taxon>
        <taxon>Mycoplasmoidales</taxon>
        <taxon>Mycoplasmoidaceae</taxon>
        <taxon>Ureaplasma</taxon>
    </lineage>
</organism>
<keyword evidence="1" id="KW-0812">Transmembrane</keyword>
<sequence>MIKIKRSGVSIIVSWIFMLIFIIAGFSILYGLIQLVNQGNPNPNHVGDLKFSFSTVRAIYEVAIYNGKVYPYQNDFHAFVQYQHVLQFLKNIYSSTVFAFAGIGSVDSVFPALCSLSAFFLFLTVLIYIIMKIRMLVLWRRLRKIDRDILSLLCLIGAFLPLIFLDWWVAISSIRLYKKAKKLKEESTNITKNPWDIRK</sequence>
<dbReference type="Proteomes" id="UP001207252">
    <property type="component" value="Unassembled WGS sequence"/>
</dbReference>
<protein>
    <submittedName>
        <fullName evidence="2">Uncharacterized protein</fullName>
    </submittedName>
</protein>
<feature type="transmembrane region" description="Helical" evidence="1">
    <location>
        <begin position="109"/>
        <end position="129"/>
    </location>
</feature>
<comment type="caution">
    <text evidence="2">The sequence shown here is derived from an EMBL/GenBank/DDBJ whole genome shotgun (WGS) entry which is preliminary data.</text>
</comment>
<accession>A0ABT3BNI2</accession>
<gene>
    <name evidence="2" type="ORF">OF365_00215</name>
</gene>
<reference evidence="2 3" key="1">
    <citation type="journal article" date="2020" name="Int. J. Syst. Evol. Microbiol.">
        <title>Ureaplasma miroungigenitalium sp. nov. isolated from northern elephant seals (Mirounga angustirostris) and Ureaplasma zalophigenitalium sp. nov. isolated from California sea lions (Zalophus californianus).</title>
        <authorList>
            <person name="Volokhov D.V."/>
            <person name="Gulland F.M."/>
            <person name="Gao Y."/>
            <person name="Chizhikov V.E."/>
        </authorList>
    </citation>
    <scope>NUCLEOTIDE SEQUENCE [LARGE SCALE GENOMIC DNA]</scope>
    <source>
        <strain evidence="2 3">CSL7644-GEN</strain>
    </source>
</reference>
<feature type="transmembrane region" description="Helical" evidence="1">
    <location>
        <begin position="149"/>
        <end position="170"/>
    </location>
</feature>
<evidence type="ECO:0000313" key="3">
    <source>
        <dbReference type="Proteomes" id="UP001207252"/>
    </source>
</evidence>
<keyword evidence="1" id="KW-0472">Membrane</keyword>